<evidence type="ECO:0000256" key="3">
    <source>
        <dbReference type="ARBA" id="ARBA00012780"/>
    </source>
</evidence>
<evidence type="ECO:0000313" key="12">
    <source>
        <dbReference type="Proteomes" id="UP001472677"/>
    </source>
</evidence>
<reference evidence="11 12" key="1">
    <citation type="journal article" date="2024" name="G3 (Bethesda)">
        <title>Genome assembly of Hibiscus sabdariffa L. provides insights into metabolisms of medicinal natural products.</title>
        <authorList>
            <person name="Kim T."/>
        </authorList>
    </citation>
    <scope>NUCLEOTIDE SEQUENCE [LARGE SCALE GENOMIC DNA]</scope>
    <source>
        <strain evidence="11">TK-2024</strain>
        <tissue evidence="11">Old leaves</tissue>
    </source>
</reference>
<feature type="chain" id="PRO_5047443373" description="glucan endo-1,3-beta-D-glucosidase" evidence="9">
    <location>
        <begin position="24"/>
        <end position="462"/>
    </location>
</feature>
<dbReference type="InterPro" id="IPR012946">
    <property type="entry name" value="X8"/>
</dbReference>
<keyword evidence="6" id="KW-1015">Disulfide bond</keyword>
<evidence type="ECO:0000256" key="5">
    <source>
        <dbReference type="ARBA" id="ARBA00022801"/>
    </source>
</evidence>
<evidence type="ECO:0000256" key="4">
    <source>
        <dbReference type="ARBA" id="ARBA00022729"/>
    </source>
</evidence>
<name>A0ABR2C333_9ROSI</name>
<evidence type="ECO:0000256" key="6">
    <source>
        <dbReference type="ARBA" id="ARBA00023157"/>
    </source>
</evidence>
<sequence>MGSGLKFAFAISLLLQLLDFSKGNKVGVAYGRDATNLPSPDRVAQLVQSRNIQYLRIYDTDPQVLNAFKNTGVEFTVGVHNSDLRAFQSQSNVDSWFRNSILPYYQATKITQITVGNEVTESGDDSANLVVPAMRNVVSALKRAGLQDRIKVSTSLSFGVLSKAYPPSEGTFDSRFAYVLNPLLQFLRENGSPFMVNLYPYFAIDDSSLEFVLFEPSPQAFVDPKTGLRYDNMFDAQLDAVHYAIANQRFSLTDQNFGDIKTVVMETGFPSGGSRSPRDRHATKNNAMLYNTNLIRHVTSGSGSRTTAMSGGAFQVMSGTPAMPNGELDVYIFSLFDENQKQGPEIEGNWGIFYPDMTSKYNLEFPGGGTNPSGRSWCVASSQAQNSDLQKALDWACGPGKADCSAIQPGKQCFQPDNLVSHASFAFNNYYQKNGDTAEACNFGGTAKRVYTNPSYGNCIYY</sequence>
<evidence type="ECO:0000256" key="7">
    <source>
        <dbReference type="ARBA" id="ARBA00023295"/>
    </source>
</evidence>
<comment type="similarity">
    <text evidence="2 8">Belongs to the glycosyl hydrolase 17 family.</text>
</comment>
<keyword evidence="5" id="KW-0378">Hydrolase</keyword>
<dbReference type="InterPro" id="IPR017853">
    <property type="entry name" value="GH"/>
</dbReference>
<gene>
    <name evidence="11" type="ORF">V6N12_052966</name>
</gene>
<comment type="caution">
    <text evidence="11">The sequence shown here is derived from an EMBL/GenBank/DDBJ whole genome shotgun (WGS) entry which is preliminary data.</text>
</comment>
<dbReference type="PANTHER" id="PTHR32227">
    <property type="entry name" value="GLUCAN ENDO-1,3-BETA-GLUCOSIDASE BG1-RELATED-RELATED"/>
    <property type="match status" value="1"/>
</dbReference>
<dbReference type="EMBL" id="JBBPBM010000069">
    <property type="protein sequence ID" value="KAK8513799.1"/>
    <property type="molecule type" value="Genomic_DNA"/>
</dbReference>
<dbReference type="Proteomes" id="UP001472677">
    <property type="component" value="Unassembled WGS sequence"/>
</dbReference>
<protein>
    <recommendedName>
        <fullName evidence="3">glucan endo-1,3-beta-D-glucosidase</fullName>
        <ecNumber evidence="3">3.2.1.39</ecNumber>
    </recommendedName>
</protein>
<dbReference type="Gene3D" id="3.20.20.80">
    <property type="entry name" value="Glycosidases"/>
    <property type="match status" value="1"/>
</dbReference>
<dbReference type="Gene3D" id="1.20.58.1040">
    <property type="match status" value="1"/>
</dbReference>
<dbReference type="Pfam" id="PF00332">
    <property type="entry name" value="Glyco_hydro_17"/>
    <property type="match status" value="1"/>
</dbReference>
<feature type="signal peptide" evidence="9">
    <location>
        <begin position="1"/>
        <end position="23"/>
    </location>
</feature>
<organism evidence="11 12">
    <name type="scientific">Hibiscus sabdariffa</name>
    <name type="common">roselle</name>
    <dbReference type="NCBI Taxonomy" id="183260"/>
    <lineage>
        <taxon>Eukaryota</taxon>
        <taxon>Viridiplantae</taxon>
        <taxon>Streptophyta</taxon>
        <taxon>Embryophyta</taxon>
        <taxon>Tracheophyta</taxon>
        <taxon>Spermatophyta</taxon>
        <taxon>Magnoliopsida</taxon>
        <taxon>eudicotyledons</taxon>
        <taxon>Gunneridae</taxon>
        <taxon>Pentapetalae</taxon>
        <taxon>rosids</taxon>
        <taxon>malvids</taxon>
        <taxon>Malvales</taxon>
        <taxon>Malvaceae</taxon>
        <taxon>Malvoideae</taxon>
        <taxon>Hibiscus</taxon>
    </lineage>
</organism>
<proteinExistence type="inferred from homology"/>
<dbReference type="InterPro" id="IPR000490">
    <property type="entry name" value="Glyco_hydro_17"/>
</dbReference>
<feature type="domain" description="X8" evidence="10">
    <location>
        <begin position="376"/>
        <end position="461"/>
    </location>
</feature>
<accession>A0ABR2C333</accession>
<dbReference type="InterPro" id="IPR044965">
    <property type="entry name" value="Glyco_hydro_17_plant"/>
</dbReference>
<evidence type="ECO:0000313" key="11">
    <source>
        <dbReference type="EMBL" id="KAK8513799.1"/>
    </source>
</evidence>
<dbReference type="SUPFAM" id="SSF51445">
    <property type="entry name" value="(Trans)glycosidases"/>
    <property type="match status" value="1"/>
</dbReference>
<dbReference type="Pfam" id="PF07983">
    <property type="entry name" value="X8"/>
    <property type="match status" value="1"/>
</dbReference>
<keyword evidence="7" id="KW-0326">Glycosidase</keyword>
<dbReference type="SMART" id="SM00768">
    <property type="entry name" value="X8"/>
    <property type="match status" value="1"/>
</dbReference>
<evidence type="ECO:0000256" key="8">
    <source>
        <dbReference type="RuleBase" id="RU004335"/>
    </source>
</evidence>
<dbReference type="EC" id="3.2.1.39" evidence="3"/>
<evidence type="ECO:0000259" key="10">
    <source>
        <dbReference type="SMART" id="SM00768"/>
    </source>
</evidence>
<evidence type="ECO:0000256" key="2">
    <source>
        <dbReference type="ARBA" id="ARBA00008773"/>
    </source>
</evidence>
<keyword evidence="12" id="KW-1185">Reference proteome</keyword>
<keyword evidence="4 9" id="KW-0732">Signal</keyword>
<comment type="catalytic activity">
    <reaction evidence="1">
        <text>Hydrolysis of (1-&gt;3)-beta-D-glucosidic linkages in (1-&gt;3)-beta-D-glucans.</text>
        <dbReference type="EC" id="3.2.1.39"/>
    </reaction>
</comment>
<evidence type="ECO:0000256" key="1">
    <source>
        <dbReference type="ARBA" id="ARBA00000382"/>
    </source>
</evidence>
<evidence type="ECO:0000256" key="9">
    <source>
        <dbReference type="SAM" id="SignalP"/>
    </source>
</evidence>